<dbReference type="RefSeq" id="WP_167672727.1">
    <property type="nucleotide sequence ID" value="NZ_JAATJS010000003.1"/>
</dbReference>
<accession>A0ABX0VDS0</accession>
<dbReference type="SUPFAM" id="SSF75011">
    <property type="entry name" value="3-carboxy-cis,cis-mucoante lactonizing enzyme"/>
    <property type="match status" value="1"/>
</dbReference>
<organism evidence="1 2">
    <name type="scientific">Microvirga terricola</name>
    <dbReference type="NCBI Taxonomy" id="2719797"/>
    <lineage>
        <taxon>Bacteria</taxon>
        <taxon>Pseudomonadati</taxon>
        <taxon>Pseudomonadota</taxon>
        <taxon>Alphaproteobacteria</taxon>
        <taxon>Hyphomicrobiales</taxon>
        <taxon>Methylobacteriaceae</taxon>
        <taxon>Microvirga</taxon>
    </lineage>
</organism>
<reference evidence="1 2" key="1">
    <citation type="submission" date="2020-03" db="EMBL/GenBank/DDBJ databases">
        <title>The genome sequence of Microvirga sp. c23x22.</title>
        <authorList>
            <person name="Zhang X."/>
        </authorList>
    </citation>
    <scope>NUCLEOTIDE SEQUENCE [LARGE SCALE GENOMIC DNA]</scope>
    <source>
        <strain evidence="2">c23x22</strain>
    </source>
</reference>
<dbReference type="Gene3D" id="2.120.10.30">
    <property type="entry name" value="TolB, C-terminal domain"/>
    <property type="match status" value="1"/>
</dbReference>
<name>A0ABX0VDS0_9HYPH</name>
<gene>
    <name evidence="1" type="ORF">HB375_09335</name>
</gene>
<dbReference type="Proteomes" id="UP000707352">
    <property type="component" value="Unassembled WGS sequence"/>
</dbReference>
<evidence type="ECO:0000313" key="2">
    <source>
        <dbReference type="Proteomes" id="UP000707352"/>
    </source>
</evidence>
<evidence type="ECO:0000313" key="1">
    <source>
        <dbReference type="EMBL" id="NIX76815.1"/>
    </source>
</evidence>
<dbReference type="EMBL" id="JAATJS010000003">
    <property type="protein sequence ID" value="NIX76815.1"/>
    <property type="molecule type" value="Genomic_DNA"/>
</dbReference>
<keyword evidence="2" id="KW-1185">Reference proteome</keyword>
<protein>
    <submittedName>
        <fullName evidence="1">Uncharacterized protein</fullName>
    </submittedName>
</protein>
<sequence>MKRWKLASLGAAVIAVIVLAIAAQSIGSKRHKVIISSIMGLDSRSAQTGARSVQVEKAVSDLALQLNAFIAETRDRNRAQDTRLRAIHSTTPEPDLKGHSEFVSIERVPDEPFLPVSMTRIGPDEFLVVNYRNIYLFDISRREAALVQLDMPVPVWSPTAVHYSAFYDRVFIANYTGGDVLVAEILRDAGRVTLKLAERLTHEDGIKGPEGVQVSRGGRFMAIADYDGGALSVFERVNDAWIYRWKRPVVSSHGVAIVGDHVYGSGKTIAKFDLETGKELARVSKIGERPILFATCISEDVKTGDLIGSDAMAGRVFTLTKDLELKETFGANGPTQVNLSMPYCAYRDGDDIYVLSTYQDRVIKIGRDGTRSFEFGGPRWGYVSIPSAYRHNTDMWRGLLKADSPSYSMFGTTVRPSYGSLQASDGTRLLMPVRRELPENRWLFYITTIASAGDWIAVAANSSPAVLVYNRKTGALGSVEIGEWDCWASASSILCPSQRYPVEEIAAKAKMIEADLRPSDGRSHLTQAQGGDVSLLDYWREWKQRVD</sequence>
<dbReference type="InterPro" id="IPR011042">
    <property type="entry name" value="6-blade_b-propeller_TolB-like"/>
</dbReference>
<proteinExistence type="predicted"/>
<comment type="caution">
    <text evidence="1">The sequence shown here is derived from an EMBL/GenBank/DDBJ whole genome shotgun (WGS) entry which is preliminary data.</text>
</comment>